<protein>
    <submittedName>
        <fullName evidence="1">Uncharacterized protein</fullName>
    </submittedName>
</protein>
<organism evidence="1 2">
    <name type="scientific">Malus domestica</name>
    <name type="common">Apple</name>
    <name type="synonym">Pyrus malus</name>
    <dbReference type="NCBI Taxonomy" id="3750"/>
    <lineage>
        <taxon>Eukaryota</taxon>
        <taxon>Viridiplantae</taxon>
        <taxon>Streptophyta</taxon>
        <taxon>Embryophyta</taxon>
        <taxon>Tracheophyta</taxon>
        <taxon>Spermatophyta</taxon>
        <taxon>Magnoliopsida</taxon>
        <taxon>eudicotyledons</taxon>
        <taxon>Gunneridae</taxon>
        <taxon>Pentapetalae</taxon>
        <taxon>rosids</taxon>
        <taxon>fabids</taxon>
        <taxon>Rosales</taxon>
        <taxon>Rosaceae</taxon>
        <taxon>Amygdaloideae</taxon>
        <taxon>Maleae</taxon>
        <taxon>Malus</taxon>
    </lineage>
</organism>
<proteinExistence type="predicted"/>
<evidence type="ECO:0000313" key="2">
    <source>
        <dbReference type="Proteomes" id="UP000290289"/>
    </source>
</evidence>
<sequence>MDMAIRYDMTYRDEKSLKIVQFAQSLTIGMICAPGGNGSHNSGCKGYIVKWGRAVWLKCVYCFEIGTLMLADCPDFKKLLEEMEACALAPLFAR</sequence>
<gene>
    <name evidence="1" type="ORF">DVH24_008562</name>
</gene>
<dbReference type="EMBL" id="RDQH01000332">
    <property type="protein sequence ID" value="RXH96062.1"/>
    <property type="molecule type" value="Genomic_DNA"/>
</dbReference>
<name>A0A498JR43_MALDO</name>
<dbReference type="Proteomes" id="UP000290289">
    <property type="component" value="Chromosome 6"/>
</dbReference>
<comment type="caution">
    <text evidence="1">The sequence shown here is derived from an EMBL/GenBank/DDBJ whole genome shotgun (WGS) entry which is preliminary data.</text>
</comment>
<dbReference type="AlphaFoldDB" id="A0A498JR43"/>
<evidence type="ECO:0000313" key="1">
    <source>
        <dbReference type="EMBL" id="RXH96062.1"/>
    </source>
</evidence>
<keyword evidence="2" id="KW-1185">Reference proteome</keyword>
<accession>A0A498JR43</accession>
<reference evidence="1 2" key="1">
    <citation type="submission" date="2018-10" db="EMBL/GenBank/DDBJ databases">
        <title>A high-quality apple genome assembly.</title>
        <authorList>
            <person name="Hu J."/>
        </authorList>
    </citation>
    <scope>NUCLEOTIDE SEQUENCE [LARGE SCALE GENOMIC DNA]</scope>
    <source>
        <strain evidence="2">cv. HFTH1</strain>
        <tissue evidence="1">Young leaf</tissue>
    </source>
</reference>